<comment type="caution">
    <text evidence="2">The sequence shown here is derived from an EMBL/GenBank/DDBJ whole genome shotgun (WGS) entry which is preliminary data.</text>
</comment>
<keyword evidence="1" id="KW-0472">Membrane</keyword>
<evidence type="ECO:0000313" key="2">
    <source>
        <dbReference type="EMBL" id="MCW1934141.1"/>
    </source>
</evidence>
<dbReference type="EMBL" id="JAPDFL010000001">
    <property type="protein sequence ID" value="MCW1934141.1"/>
    <property type="molecule type" value="Genomic_DNA"/>
</dbReference>
<evidence type="ECO:0000256" key="1">
    <source>
        <dbReference type="SAM" id="Phobius"/>
    </source>
</evidence>
<dbReference type="RefSeq" id="WP_264506965.1">
    <property type="nucleotide sequence ID" value="NZ_JAPDFL010000001.1"/>
</dbReference>
<feature type="transmembrane region" description="Helical" evidence="1">
    <location>
        <begin position="167"/>
        <end position="190"/>
    </location>
</feature>
<feature type="transmembrane region" description="Helical" evidence="1">
    <location>
        <begin position="86"/>
        <end position="107"/>
    </location>
</feature>
<feature type="transmembrane region" description="Helical" evidence="1">
    <location>
        <begin position="128"/>
        <end position="147"/>
    </location>
</feature>
<accession>A0ABT3H2Z9</accession>
<reference evidence="2 3" key="1">
    <citation type="submission" date="2022-10" db="EMBL/GenBank/DDBJ databases">
        <title>Pararhodobacter sp. nov., isolated from marine algae.</title>
        <authorList>
            <person name="Choi B.J."/>
            <person name="Kim J.M."/>
            <person name="Lee J.K."/>
            <person name="Choi D.G."/>
            <person name="Jeon C.O."/>
        </authorList>
    </citation>
    <scope>NUCLEOTIDE SEQUENCE [LARGE SCALE GENOMIC DNA]</scope>
    <source>
        <strain evidence="2 3">ZQ420</strain>
    </source>
</reference>
<keyword evidence="1" id="KW-1133">Transmembrane helix</keyword>
<name>A0ABT3H2Z9_9RHOB</name>
<sequence>MSEKEENGYSFMPYNISESPEHSVGFTSIALGALFLGSVSFTIFGLVLERFSHMDSVALLHGFILGLSSVFETKHEYLMRFGSSSYGYYMAGIVLFIPYQVVLFVMLRSLYLRKVASSQEFQPVQARHLLGASISIALVPALIYVYFVDIGGERYSATGHFFYGSPFLALFLNVVSLLIGVCIMNFYALALRCSVPASGE</sequence>
<keyword evidence="1" id="KW-0812">Transmembrane</keyword>
<dbReference type="Proteomes" id="UP001208938">
    <property type="component" value="Unassembled WGS sequence"/>
</dbReference>
<gene>
    <name evidence="2" type="ORF">OKW52_18235</name>
</gene>
<keyword evidence="3" id="KW-1185">Reference proteome</keyword>
<protein>
    <submittedName>
        <fullName evidence="2">Uncharacterized protein</fullName>
    </submittedName>
</protein>
<organism evidence="2 3">
    <name type="scientific">Pararhodobacter zhoushanensis</name>
    <dbReference type="NCBI Taxonomy" id="2479545"/>
    <lineage>
        <taxon>Bacteria</taxon>
        <taxon>Pseudomonadati</taxon>
        <taxon>Pseudomonadota</taxon>
        <taxon>Alphaproteobacteria</taxon>
        <taxon>Rhodobacterales</taxon>
        <taxon>Paracoccaceae</taxon>
        <taxon>Pararhodobacter</taxon>
    </lineage>
</organism>
<evidence type="ECO:0000313" key="3">
    <source>
        <dbReference type="Proteomes" id="UP001208938"/>
    </source>
</evidence>
<proteinExistence type="predicted"/>
<feature type="transmembrane region" description="Helical" evidence="1">
    <location>
        <begin position="24"/>
        <end position="47"/>
    </location>
</feature>
<feature type="transmembrane region" description="Helical" evidence="1">
    <location>
        <begin position="54"/>
        <end position="71"/>
    </location>
</feature>